<name>A0A081BQG9_9BACT</name>
<dbReference type="PROSITE" id="PS50106">
    <property type="entry name" value="PDZ"/>
    <property type="match status" value="1"/>
</dbReference>
<dbReference type="PROSITE" id="PS50208">
    <property type="entry name" value="CASPASE_P20"/>
    <property type="match status" value="1"/>
</dbReference>
<feature type="domain" description="PDZ" evidence="4">
    <location>
        <begin position="325"/>
        <end position="371"/>
    </location>
</feature>
<keyword evidence="3" id="KW-0732">Signal</keyword>
<keyword evidence="7" id="KW-1185">Reference proteome</keyword>
<dbReference type="InterPro" id="IPR015917">
    <property type="entry name" value="Pept_C14A"/>
</dbReference>
<evidence type="ECO:0000313" key="7">
    <source>
        <dbReference type="Proteomes" id="UP000030700"/>
    </source>
</evidence>
<feature type="domain" description="Caspase family p20" evidence="5">
    <location>
        <begin position="25"/>
        <end position="102"/>
    </location>
</feature>
<dbReference type="SMART" id="SM00115">
    <property type="entry name" value="CASc"/>
    <property type="match status" value="1"/>
</dbReference>
<dbReference type="InterPro" id="IPR029030">
    <property type="entry name" value="Caspase-like_dom_sf"/>
</dbReference>
<gene>
    <name evidence="6" type="ORF">U14_03887</name>
</gene>
<dbReference type="Pfam" id="PF17820">
    <property type="entry name" value="PDZ_6"/>
    <property type="match status" value="1"/>
</dbReference>
<dbReference type="GO" id="GO:0006508">
    <property type="term" value="P:proteolysis"/>
    <property type="evidence" value="ECO:0007669"/>
    <property type="project" value="InterPro"/>
</dbReference>
<evidence type="ECO:0000256" key="3">
    <source>
        <dbReference type="SAM" id="SignalP"/>
    </source>
</evidence>
<dbReference type="SUPFAM" id="SSF52129">
    <property type="entry name" value="Caspase-like"/>
    <property type="match status" value="1"/>
</dbReference>
<dbReference type="InterPro" id="IPR001309">
    <property type="entry name" value="Pept_C14_p20"/>
</dbReference>
<sequence length="395" mass="43473">MKHILRLLILCLMAGAAWAQPAPERPRAALVIGNAAYDKMPLTNPVNDARDMAEMLKGFGFDVMLLTDADRRQMIDAIRTFGDRVRDGSAALVYFSGHGLQSQGNNYLIPLRFDIKKEADIEFETVDANRILAHLQEANGNGINILILDACRDNPFKGFMKSARTGLAQMDAPTGSLIVYATAPNTAALDDPNGSNSVFTRRLLDVLRETPTLNVADILMRVRKHVMQDTDGSQVPWESGSLTDYFYFAEAAPTPEQPTATPQIVYVEVTPTPTPTVLPMKTPEPTLTPTTHASSPDLMTKKIGFDFDVQELTKDIARQLDYKDEKGVVVSSVTTDGPSAKAGLRRGDLIKEINKQQIISLNDYKNAMKAIGDEKSCLLLIRRGKNTSFMVISVE</sequence>
<accession>A0A081BQG9</accession>
<dbReference type="InterPro" id="IPR011600">
    <property type="entry name" value="Pept_C14_caspase"/>
</dbReference>
<dbReference type="SMART" id="SM00228">
    <property type="entry name" value="PDZ"/>
    <property type="match status" value="1"/>
</dbReference>
<dbReference type="PANTHER" id="PTHR22576:SF37">
    <property type="entry name" value="MUCOSA-ASSOCIATED LYMPHOID TISSUE LYMPHOMA TRANSLOCATION PROTEIN 1"/>
    <property type="match status" value="1"/>
</dbReference>
<dbReference type="PANTHER" id="PTHR22576">
    <property type="entry name" value="MUCOSA ASSOCIATED LYMPHOID TISSUE LYMPHOMA TRANSLOCATION PROTEIN 1/PARACASPASE"/>
    <property type="match status" value="1"/>
</dbReference>
<dbReference type="Gene3D" id="3.40.50.1460">
    <property type="match status" value="1"/>
</dbReference>
<dbReference type="AlphaFoldDB" id="A0A081BQG9"/>
<organism evidence="6">
    <name type="scientific">Candidatus Moduliflexus flocculans</name>
    <dbReference type="NCBI Taxonomy" id="1499966"/>
    <lineage>
        <taxon>Bacteria</taxon>
        <taxon>Candidatus Moduliflexota</taxon>
        <taxon>Candidatus Moduliflexia</taxon>
        <taxon>Candidatus Moduliflexales</taxon>
        <taxon>Candidatus Moduliflexaceae</taxon>
    </lineage>
</organism>
<dbReference type="SUPFAM" id="SSF50156">
    <property type="entry name" value="PDZ domain-like"/>
    <property type="match status" value="1"/>
</dbReference>
<dbReference type="HOGENOM" id="CLU_697668_0_0_0"/>
<dbReference type="STRING" id="1499966.U14_03887"/>
<dbReference type="InterPro" id="IPR036034">
    <property type="entry name" value="PDZ_sf"/>
</dbReference>
<protein>
    <submittedName>
        <fullName evidence="6">Uncharacterized protein containing caspase domain-protein</fullName>
    </submittedName>
</protein>
<evidence type="ECO:0000259" key="4">
    <source>
        <dbReference type="PROSITE" id="PS50106"/>
    </source>
</evidence>
<dbReference type="InterPro" id="IPR052039">
    <property type="entry name" value="Caspase-related_regulators"/>
</dbReference>
<evidence type="ECO:0000256" key="2">
    <source>
        <dbReference type="SAM" id="MobiDB-lite"/>
    </source>
</evidence>
<feature type="region of interest" description="Disordered" evidence="2">
    <location>
        <begin position="276"/>
        <end position="295"/>
    </location>
</feature>
<comment type="similarity">
    <text evidence="1">Belongs to the peptidase C14A family.</text>
</comment>
<feature type="compositionally biased region" description="Polar residues" evidence="2">
    <location>
        <begin position="285"/>
        <end position="294"/>
    </location>
</feature>
<dbReference type="Gene3D" id="2.30.42.10">
    <property type="match status" value="1"/>
</dbReference>
<dbReference type="GO" id="GO:0004197">
    <property type="term" value="F:cysteine-type endopeptidase activity"/>
    <property type="evidence" value="ECO:0007669"/>
    <property type="project" value="InterPro"/>
</dbReference>
<dbReference type="Pfam" id="PF00656">
    <property type="entry name" value="Peptidase_C14"/>
    <property type="match status" value="1"/>
</dbReference>
<proteinExistence type="inferred from homology"/>
<dbReference type="InterPro" id="IPR041489">
    <property type="entry name" value="PDZ_6"/>
</dbReference>
<feature type="chain" id="PRO_5001755229" evidence="3">
    <location>
        <begin position="20"/>
        <end position="395"/>
    </location>
</feature>
<evidence type="ECO:0000259" key="5">
    <source>
        <dbReference type="PROSITE" id="PS50208"/>
    </source>
</evidence>
<feature type="signal peptide" evidence="3">
    <location>
        <begin position="1"/>
        <end position="19"/>
    </location>
</feature>
<dbReference type="EMBL" id="DF820458">
    <property type="protein sequence ID" value="GAK52635.1"/>
    <property type="molecule type" value="Genomic_DNA"/>
</dbReference>
<dbReference type="Proteomes" id="UP000030700">
    <property type="component" value="Unassembled WGS sequence"/>
</dbReference>
<reference evidence="6" key="1">
    <citation type="journal article" date="2015" name="PeerJ">
        <title>First genomic representation of candidate bacterial phylum KSB3 points to enhanced environmental sensing as a trigger of wastewater bulking.</title>
        <authorList>
            <person name="Sekiguchi Y."/>
            <person name="Ohashi A."/>
            <person name="Parks D.H."/>
            <person name="Yamauchi T."/>
            <person name="Tyson G.W."/>
            <person name="Hugenholtz P."/>
        </authorList>
    </citation>
    <scope>NUCLEOTIDE SEQUENCE [LARGE SCALE GENOMIC DNA]</scope>
</reference>
<evidence type="ECO:0000313" key="6">
    <source>
        <dbReference type="EMBL" id="GAK52635.1"/>
    </source>
</evidence>
<dbReference type="InterPro" id="IPR001478">
    <property type="entry name" value="PDZ"/>
</dbReference>
<evidence type="ECO:0000256" key="1">
    <source>
        <dbReference type="ARBA" id="ARBA00010134"/>
    </source>
</evidence>